<feature type="region of interest" description="Disordered" evidence="1">
    <location>
        <begin position="172"/>
        <end position="356"/>
    </location>
</feature>
<sequence length="560" mass="54967">MAEEPTPRPDEPATTTQDHNPATVRRPAAPAGSPPPAAPPLPGPLPAPAPSSAPGPAATDPATAGPPTSGAPPTQPAETGGTADTGDPAEAGPTAEAAHPAESGRAAEPGHPARAGGATAAGSAQQPEHPAVPSQAGGADGGLAPDWAGSTVEIPLVIAALAAANGTDPLEEARKHAAATGRMLPPHLRGSAATSPAASEPGTAPGRAPESAGTSSTGTEPAGPLSTGTEPGEPPAAGAGTAGSLPAGSSQAGQQPRGERAGPQPGAERAGPQPGSEWAGRQPGGEWVGPRPRGADPGGAGGVGDARISAPGAAFEAGPWDGAVSGEKDVDHPNSATAAGSLSGYGAPPHDRDADMVTGTHRAASGLRRFVRDYAWVIVAVALAVIVALCSLRFTSGIAPVWKAGAPAPSTSLVAGLTAAPVTAPAISTSIAPRTPPPTSAGAESSAPDPSRSASRAPVTHAPPAVRTTGPAPAPRTTGVELGPVSDGELNAAVRLYCWQEFGASEARLRAGGWECRGPGFERAVDMDAMCAWRNGPTARAHVTDPGDAYSWRCYRSRSA</sequence>
<protein>
    <submittedName>
        <fullName evidence="3">Uncharacterized protein</fullName>
    </submittedName>
</protein>
<keyword evidence="4" id="KW-1185">Reference proteome</keyword>
<evidence type="ECO:0000313" key="3">
    <source>
        <dbReference type="EMBL" id="MDR7321216.1"/>
    </source>
</evidence>
<evidence type="ECO:0000256" key="2">
    <source>
        <dbReference type="SAM" id="Phobius"/>
    </source>
</evidence>
<dbReference type="Proteomes" id="UP001183629">
    <property type="component" value="Unassembled WGS sequence"/>
</dbReference>
<feature type="compositionally biased region" description="Low complexity" evidence="1">
    <location>
        <begin position="445"/>
        <end position="480"/>
    </location>
</feature>
<feature type="transmembrane region" description="Helical" evidence="2">
    <location>
        <begin position="374"/>
        <end position="394"/>
    </location>
</feature>
<feature type="region of interest" description="Disordered" evidence="1">
    <location>
        <begin position="1"/>
        <end position="144"/>
    </location>
</feature>
<dbReference type="EMBL" id="JAVDYC010000001">
    <property type="protein sequence ID" value="MDR7321216.1"/>
    <property type="molecule type" value="Genomic_DNA"/>
</dbReference>
<dbReference type="AlphaFoldDB" id="A0AAE3ZM26"/>
<accession>A0AAE3ZM26</accession>
<gene>
    <name evidence="3" type="ORF">J2S44_001466</name>
</gene>
<keyword evidence="2" id="KW-0472">Membrane</keyword>
<evidence type="ECO:0000313" key="4">
    <source>
        <dbReference type="Proteomes" id="UP001183629"/>
    </source>
</evidence>
<feature type="compositionally biased region" description="Low complexity" evidence="1">
    <location>
        <begin position="110"/>
        <end position="124"/>
    </location>
</feature>
<comment type="caution">
    <text evidence="3">The sequence shown here is derived from an EMBL/GenBank/DDBJ whole genome shotgun (WGS) entry which is preliminary data.</text>
</comment>
<feature type="compositionally biased region" description="Low complexity" evidence="1">
    <location>
        <begin position="227"/>
        <end position="250"/>
    </location>
</feature>
<name>A0AAE3ZM26_9ACTN</name>
<feature type="compositionally biased region" description="Pro residues" evidence="1">
    <location>
        <begin position="32"/>
        <end position="53"/>
    </location>
</feature>
<feature type="region of interest" description="Disordered" evidence="1">
    <location>
        <begin position="428"/>
        <end position="485"/>
    </location>
</feature>
<feature type="compositionally biased region" description="Low complexity" evidence="1">
    <location>
        <begin position="54"/>
        <end position="68"/>
    </location>
</feature>
<keyword evidence="2" id="KW-0812">Transmembrane</keyword>
<evidence type="ECO:0000256" key="1">
    <source>
        <dbReference type="SAM" id="MobiDB-lite"/>
    </source>
</evidence>
<proteinExistence type="predicted"/>
<dbReference type="RefSeq" id="WP_310410073.1">
    <property type="nucleotide sequence ID" value="NZ_JAVDYC010000001.1"/>
</dbReference>
<organism evidence="3 4">
    <name type="scientific">Catenuloplanes niger</name>
    <dbReference type="NCBI Taxonomy" id="587534"/>
    <lineage>
        <taxon>Bacteria</taxon>
        <taxon>Bacillati</taxon>
        <taxon>Actinomycetota</taxon>
        <taxon>Actinomycetes</taxon>
        <taxon>Micromonosporales</taxon>
        <taxon>Micromonosporaceae</taxon>
        <taxon>Catenuloplanes</taxon>
    </lineage>
</organism>
<reference evidence="3 4" key="1">
    <citation type="submission" date="2023-07" db="EMBL/GenBank/DDBJ databases">
        <title>Sequencing the genomes of 1000 actinobacteria strains.</title>
        <authorList>
            <person name="Klenk H.-P."/>
        </authorList>
    </citation>
    <scope>NUCLEOTIDE SEQUENCE [LARGE SCALE GENOMIC DNA]</scope>
    <source>
        <strain evidence="3 4">DSM 44711</strain>
    </source>
</reference>
<keyword evidence="2" id="KW-1133">Transmembrane helix</keyword>
<feature type="compositionally biased region" description="Basic and acidic residues" evidence="1">
    <location>
        <begin position="1"/>
        <end position="11"/>
    </location>
</feature>